<gene>
    <name evidence="2" type="ORF">M427DRAFT_52573</name>
</gene>
<dbReference type="Proteomes" id="UP000070544">
    <property type="component" value="Unassembled WGS sequence"/>
</dbReference>
<keyword evidence="3" id="KW-1185">Reference proteome</keyword>
<keyword evidence="1" id="KW-0812">Transmembrane</keyword>
<organism evidence="2 3">
    <name type="scientific">Gonapodya prolifera (strain JEL478)</name>
    <name type="common">Monoblepharis prolifera</name>
    <dbReference type="NCBI Taxonomy" id="1344416"/>
    <lineage>
        <taxon>Eukaryota</taxon>
        <taxon>Fungi</taxon>
        <taxon>Fungi incertae sedis</taxon>
        <taxon>Chytridiomycota</taxon>
        <taxon>Chytridiomycota incertae sedis</taxon>
        <taxon>Monoblepharidomycetes</taxon>
        <taxon>Monoblepharidales</taxon>
        <taxon>Gonapodyaceae</taxon>
        <taxon>Gonapodya</taxon>
    </lineage>
</organism>
<evidence type="ECO:0000256" key="1">
    <source>
        <dbReference type="SAM" id="Phobius"/>
    </source>
</evidence>
<keyword evidence="1" id="KW-1133">Transmembrane helix</keyword>
<evidence type="ECO:0000313" key="2">
    <source>
        <dbReference type="EMBL" id="KXS19669.1"/>
    </source>
</evidence>
<protein>
    <submittedName>
        <fullName evidence="2">Uncharacterized protein</fullName>
    </submittedName>
</protein>
<proteinExistence type="predicted"/>
<keyword evidence="1" id="KW-0472">Membrane</keyword>
<reference evidence="2 3" key="1">
    <citation type="journal article" date="2015" name="Genome Biol. Evol.">
        <title>Phylogenomic analyses indicate that early fungi evolved digesting cell walls of algal ancestors of land plants.</title>
        <authorList>
            <person name="Chang Y."/>
            <person name="Wang S."/>
            <person name="Sekimoto S."/>
            <person name="Aerts A.L."/>
            <person name="Choi C."/>
            <person name="Clum A."/>
            <person name="LaButti K.M."/>
            <person name="Lindquist E.A."/>
            <person name="Yee Ngan C."/>
            <person name="Ohm R.A."/>
            <person name="Salamov A.A."/>
            <person name="Grigoriev I.V."/>
            <person name="Spatafora J.W."/>
            <person name="Berbee M.L."/>
        </authorList>
    </citation>
    <scope>NUCLEOTIDE SEQUENCE [LARGE SCALE GENOMIC DNA]</scope>
    <source>
        <strain evidence="2 3">JEL478</strain>
    </source>
</reference>
<evidence type="ECO:0000313" key="3">
    <source>
        <dbReference type="Proteomes" id="UP000070544"/>
    </source>
</evidence>
<name>A0A139ASJ1_GONPJ</name>
<dbReference type="AlphaFoldDB" id="A0A139ASJ1"/>
<sequence>MCLDLGRVLVVVVVCGWWLWPLPLYLYRDPCRAALWCQRAARGGAEYMRACTWF</sequence>
<dbReference type="EMBL" id="KQ965737">
    <property type="protein sequence ID" value="KXS19669.1"/>
    <property type="molecule type" value="Genomic_DNA"/>
</dbReference>
<accession>A0A139ASJ1</accession>
<feature type="transmembrane region" description="Helical" evidence="1">
    <location>
        <begin position="6"/>
        <end position="26"/>
    </location>
</feature>